<evidence type="ECO:0000256" key="1">
    <source>
        <dbReference type="SAM" id="MobiDB-lite"/>
    </source>
</evidence>
<dbReference type="EMBL" id="RBNJ01000331">
    <property type="protein sequence ID" value="RUS34796.1"/>
    <property type="molecule type" value="Genomic_DNA"/>
</dbReference>
<sequence>MRTTVEDIKSTNPNGKPPHAATLLLVGDYQLPSDGVCLLDTTTRIAHRARLSRDPAAVLATAARNDPGGLACLLRVWARYMLGEEEVMTEIIRKVCTRATSLEYADVWKEYLIGMGYRAVVSSCTDPDILAQLPFSIRKRKQALRDMERDPPLSPGFQPDPVVSTSTTVSELSSLNPSLNGRPSHRRTNSQSCLPVSVSVTQVSAQGEFQRTLSLSGSDTPSSPARNKPVSLPAKVPSSPSTSSWRPMSIPSFPSFMPSVSHSTPLSWMSSTATLPSPSTTQESTSKEEACPRSPTIASGSSYFKTDMRRTKFFPTYGTPAEIEVGRGRGISQLTPNARRLSPPRRRTTLQGPFPSVEFLAKHNVEELTIRQRLMDILVENVADYIMAWRGFTESQTVRAKAVEAVGAFVRGQVLLYMINKSLLSFPIQIQQSNHLWTTMDETRHILRFSDFATCRCWNCGVLQHRHRRHGSTTTPTSFLTHISSSFSESPRKIDIALAPTTRAATPVTTPMARQDSYEGMFYFEPSDMYEDADGTKHEVGEALRRVGRVAVVFPVVSPEPEPERRAESLVLQQAAAREDRASEVAILREHVHAYKLLEGMYRALHELGLPFPEGFHTAFAVAGFHTMTRRRFLQFVQQGVFSGYPERNPGLNFSRLSSWTITRMTDAFMQHVIEIFEGSFDKEDVQFKMALVAEVQDTSKIRLQKQMPEYAPYPFDDSTNSCVLSARTGLFPASTYQSADPDNASFTLIDLLNPPPSPGLGEKPTPRSVADNRDEFLPFAAFCQSLKGKGYEDVAGVRNAVVVGGGSLARL</sequence>
<dbReference type="Pfam" id="PF14959">
    <property type="entry name" value="GSAP-16"/>
    <property type="match status" value="1"/>
</dbReference>
<dbReference type="AlphaFoldDB" id="A0A433QYF1"/>
<feature type="region of interest" description="Disordered" evidence="1">
    <location>
        <begin position="142"/>
        <end position="193"/>
    </location>
</feature>
<feature type="compositionally biased region" description="Low complexity" evidence="1">
    <location>
        <begin position="233"/>
        <end position="248"/>
    </location>
</feature>
<evidence type="ECO:0000313" key="4">
    <source>
        <dbReference type="Proteomes" id="UP000274822"/>
    </source>
</evidence>
<feature type="region of interest" description="Disordered" evidence="1">
    <location>
        <begin position="212"/>
        <end position="248"/>
    </location>
</feature>
<feature type="region of interest" description="Disordered" evidence="1">
    <location>
        <begin position="264"/>
        <end position="301"/>
    </location>
</feature>
<accession>A0A433QYF1</accession>
<dbReference type="Proteomes" id="UP000274822">
    <property type="component" value="Unassembled WGS sequence"/>
</dbReference>
<dbReference type="GO" id="GO:0005802">
    <property type="term" value="C:trans-Golgi network"/>
    <property type="evidence" value="ECO:0007669"/>
    <property type="project" value="TreeGrafter"/>
</dbReference>
<comment type="caution">
    <text evidence="3">The sequence shown here is derived from an EMBL/GenBank/DDBJ whole genome shotgun (WGS) entry which is preliminary data.</text>
</comment>
<feature type="compositionally biased region" description="Polar residues" evidence="1">
    <location>
        <begin position="171"/>
        <end position="181"/>
    </location>
</feature>
<feature type="domain" description="Gamma-secretase-activating protein C-terminal" evidence="2">
    <location>
        <begin position="590"/>
        <end position="642"/>
    </location>
</feature>
<keyword evidence="4" id="KW-1185">Reference proteome</keyword>
<evidence type="ECO:0000259" key="2">
    <source>
        <dbReference type="Pfam" id="PF14959"/>
    </source>
</evidence>
<feature type="compositionally biased region" description="Polar residues" evidence="1">
    <location>
        <begin position="212"/>
        <end position="225"/>
    </location>
</feature>
<dbReference type="InterPro" id="IPR026172">
    <property type="entry name" value="GSAP_fam"/>
</dbReference>
<dbReference type="InterPro" id="IPR028010">
    <property type="entry name" value="GSAP_C_dom"/>
</dbReference>
<protein>
    <recommendedName>
        <fullName evidence="2">Gamma-secretase-activating protein C-terminal domain-containing protein</fullName>
    </recommendedName>
</protein>
<organism evidence="3 4">
    <name type="scientific">Jimgerdemannia flammicorona</name>
    <dbReference type="NCBI Taxonomy" id="994334"/>
    <lineage>
        <taxon>Eukaryota</taxon>
        <taxon>Fungi</taxon>
        <taxon>Fungi incertae sedis</taxon>
        <taxon>Mucoromycota</taxon>
        <taxon>Mucoromycotina</taxon>
        <taxon>Endogonomycetes</taxon>
        <taxon>Endogonales</taxon>
        <taxon>Endogonaceae</taxon>
        <taxon>Jimgerdemannia</taxon>
    </lineage>
</organism>
<name>A0A433QYF1_9FUNG</name>
<feature type="compositionally biased region" description="Low complexity" evidence="1">
    <location>
        <begin position="270"/>
        <end position="281"/>
    </location>
</feature>
<gene>
    <name evidence="3" type="ORF">BC938DRAFT_478505</name>
</gene>
<dbReference type="PANTHER" id="PTHR13630">
    <property type="entry name" value="GAMMA-SECRETASE-ACTIVATING PROTEIN"/>
    <property type="match status" value="1"/>
</dbReference>
<reference evidence="3 4" key="1">
    <citation type="journal article" date="2018" name="New Phytol.">
        <title>Phylogenomics of Endogonaceae and evolution of mycorrhizas within Mucoromycota.</title>
        <authorList>
            <person name="Chang Y."/>
            <person name="Desiro A."/>
            <person name="Na H."/>
            <person name="Sandor L."/>
            <person name="Lipzen A."/>
            <person name="Clum A."/>
            <person name="Barry K."/>
            <person name="Grigoriev I.V."/>
            <person name="Martin F.M."/>
            <person name="Stajich J.E."/>
            <person name="Smith M.E."/>
            <person name="Bonito G."/>
            <person name="Spatafora J.W."/>
        </authorList>
    </citation>
    <scope>NUCLEOTIDE SEQUENCE [LARGE SCALE GENOMIC DNA]</scope>
    <source>
        <strain evidence="3 4">AD002</strain>
    </source>
</reference>
<dbReference type="PANTHER" id="PTHR13630:SF1">
    <property type="entry name" value="GAMMA-SECRETASE-ACTIVATING PROTEIN"/>
    <property type="match status" value="1"/>
</dbReference>
<evidence type="ECO:0000313" key="3">
    <source>
        <dbReference type="EMBL" id="RUS34796.1"/>
    </source>
</evidence>
<proteinExistence type="predicted"/>